<dbReference type="Proteomes" id="UP000325577">
    <property type="component" value="Linkage Group LG1"/>
</dbReference>
<feature type="compositionally biased region" description="Basic and acidic residues" evidence="2">
    <location>
        <begin position="66"/>
        <end position="76"/>
    </location>
</feature>
<evidence type="ECO:0000313" key="5">
    <source>
        <dbReference type="Proteomes" id="UP000325577"/>
    </source>
</evidence>
<dbReference type="SUPFAM" id="SSF57756">
    <property type="entry name" value="Retrovirus zinc finger-like domains"/>
    <property type="match status" value="1"/>
</dbReference>
<gene>
    <name evidence="4" type="ORF">F0562_002754</name>
</gene>
<dbReference type="Pfam" id="PF00098">
    <property type="entry name" value="zf-CCHC"/>
    <property type="match status" value="1"/>
</dbReference>
<keyword evidence="1" id="KW-0862">Zinc</keyword>
<dbReference type="AlphaFoldDB" id="A0A5J5BXP6"/>
<feature type="compositionally biased region" description="Basic and acidic residues" evidence="2">
    <location>
        <begin position="97"/>
        <end position="107"/>
    </location>
</feature>
<dbReference type="OrthoDB" id="1752161at2759"/>
<evidence type="ECO:0000313" key="4">
    <source>
        <dbReference type="EMBL" id="KAA8546507.1"/>
    </source>
</evidence>
<dbReference type="EMBL" id="CM018032">
    <property type="protein sequence ID" value="KAA8546507.1"/>
    <property type="molecule type" value="Genomic_DNA"/>
</dbReference>
<name>A0A5J5BXP6_9ASTE</name>
<keyword evidence="5" id="KW-1185">Reference proteome</keyword>
<feature type="domain" description="CCHC-type" evidence="3">
    <location>
        <begin position="124"/>
        <end position="139"/>
    </location>
</feature>
<organism evidence="4 5">
    <name type="scientific">Nyssa sinensis</name>
    <dbReference type="NCBI Taxonomy" id="561372"/>
    <lineage>
        <taxon>Eukaryota</taxon>
        <taxon>Viridiplantae</taxon>
        <taxon>Streptophyta</taxon>
        <taxon>Embryophyta</taxon>
        <taxon>Tracheophyta</taxon>
        <taxon>Spermatophyta</taxon>
        <taxon>Magnoliopsida</taxon>
        <taxon>eudicotyledons</taxon>
        <taxon>Gunneridae</taxon>
        <taxon>Pentapetalae</taxon>
        <taxon>asterids</taxon>
        <taxon>Cornales</taxon>
        <taxon>Nyssaceae</taxon>
        <taxon>Nyssa</taxon>
    </lineage>
</organism>
<evidence type="ECO:0000259" key="3">
    <source>
        <dbReference type="PROSITE" id="PS50158"/>
    </source>
</evidence>
<dbReference type="GO" id="GO:0003676">
    <property type="term" value="F:nucleic acid binding"/>
    <property type="evidence" value="ECO:0007669"/>
    <property type="project" value="InterPro"/>
</dbReference>
<dbReference type="GO" id="GO:0008270">
    <property type="term" value="F:zinc ion binding"/>
    <property type="evidence" value="ECO:0007669"/>
    <property type="project" value="UniProtKB-KW"/>
</dbReference>
<protein>
    <recommendedName>
        <fullName evidence="3">CCHC-type domain-containing protein</fullName>
    </recommendedName>
</protein>
<dbReference type="InterPro" id="IPR001878">
    <property type="entry name" value="Znf_CCHC"/>
</dbReference>
<evidence type="ECO:0000256" key="2">
    <source>
        <dbReference type="SAM" id="MobiDB-lite"/>
    </source>
</evidence>
<accession>A0A5J5BXP6</accession>
<dbReference type="PROSITE" id="PS50158">
    <property type="entry name" value="ZF_CCHC"/>
    <property type="match status" value="1"/>
</dbReference>
<reference evidence="4 5" key="1">
    <citation type="submission" date="2019-09" db="EMBL/GenBank/DDBJ databases">
        <title>A chromosome-level genome assembly of the Chinese tupelo Nyssa sinensis.</title>
        <authorList>
            <person name="Yang X."/>
            <person name="Kang M."/>
            <person name="Yang Y."/>
            <person name="Xiong H."/>
            <person name="Wang M."/>
            <person name="Zhang Z."/>
            <person name="Wang Z."/>
            <person name="Wu H."/>
            <person name="Ma T."/>
            <person name="Liu J."/>
            <person name="Xi Z."/>
        </authorList>
    </citation>
    <scope>NUCLEOTIDE SEQUENCE [LARGE SCALE GENOMIC DNA]</scope>
    <source>
        <strain evidence="4">J267</strain>
        <tissue evidence="4">Leaf</tissue>
    </source>
</reference>
<evidence type="ECO:0000256" key="1">
    <source>
        <dbReference type="PROSITE-ProRule" id="PRU00047"/>
    </source>
</evidence>
<sequence>MANRARPGTSDNHEENTGEDPGSIERTLNEFIRESESYSEIVNMALIAEKNNEEYVKARDQKKRAFNAEKIGEGSSKKTGWNSNKRHETSKGQAKGPDQDKPDKCQRCGGLHKDEQCRWNTGACFECGKKGHRVKDCPDKPAQPRLYQLINNCPAPNKKT</sequence>
<feature type="region of interest" description="Disordered" evidence="2">
    <location>
        <begin position="64"/>
        <end position="107"/>
    </location>
</feature>
<dbReference type="SMART" id="SM00343">
    <property type="entry name" value="ZnF_C2HC"/>
    <property type="match status" value="1"/>
</dbReference>
<keyword evidence="1" id="KW-0479">Metal-binding</keyword>
<feature type="region of interest" description="Disordered" evidence="2">
    <location>
        <begin position="1"/>
        <end position="26"/>
    </location>
</feature>
<dbReference type="Gene3D" id="4.10.60.10">
    <property type="entry name" value="Zinc finger, CCHC-type"/>
    <property type="match status" value="1"/>
</dbReference>
<keyword evidence="1" id="KW-0863">Zinc-finger</keyword>
<proteinExistence type="predicted"/>
<dbReference type="InterPro" id="IPR036875">
    <property type="entry name" value="Znf_CCHC_sf"/>
</dbReference>